<dbReference type="PANTHER" id="PTHR28678:SF1">
    <property type="entry name" value="CODANIN-1"/>
    <property type="match status" value="1"/>
</dbReference>
<dbReference type="OrthoDB" id="6382830at2759"/>
<dbReference type="GO" id="GO:0006325">
    <property type="term" value="P:chromatin organization"/>
    <property type="evidence" value="ECO:0007669"/>
    <property type="project" value="TreeGrafter"/>
</dbReference>
<reference evidence="2" key="1">
    <citation type="submission" date="2014-08" db="EMBL/GenBank/DDBJ databases">
        <authorList>
            <person name="Murali S."/>
            <person name="Richards S."/>
            <person name="Bandaranaike D."/>
            <person name="Bellair M."/>
            <person name="Blankenburg K."/>
            <person name="Chao H."/>
            <person name="Dinh H."/>
            <person name="Doddapaneni H."/>
            <person name="Dugan-Rocha S."/>
            <person name="Elkadiri S."/>
            <person name="Gnanaolivu R."/>
            <person name="Hughes D."/>
            <person name="Lee S."/>
            <person name="Li M."/>
            <person name="Ming W."/>
            <person name="Munidasa M."/>
            <person name="Muniz J."/>
            <person name="Nguyen L."/>
            <person name="Osuji N."/>
            <person name="Pu L.-L."/>
            <person name="Puazo M."/>
            <person name="Skinner E."/>
            <person name="Qu C."/>
            <person name="Quiroz J."/>
            <person name="Raj R."/>
            <person name="Weissenberger G."/>
            <person name="Xin Y."/>
            <person name="Zou X."/>
            <person name="Han Y."/>
            <person name="Worley K."/>
            <person name="Muzny D."/>
            <person name="Gibbs R."/>
        </authorList>
    </citation>
    <scope>NUCLEOTIDE SEQUENCE</scope>
    <source>
        <strain evidence="2">HAZT.00-mixed</strain>
        <tissue evidence="2">Whole organism</tissue>
    </source>
</reference>
<feature type="region of interest" description="Disordered" evidence="1">
    <location>
        <begin position="291"/>
        <end position="316"/>
    </location>
</feature>
<dbReference type="InterPro" id="IPR040031">
    <property type="entry name" value="Codanin-1"/>
</dbReference>
<accession>A0A6A0GTS1</accession>
<sequence length="1685" mass="185599">MIGIHKPDIVGIVEVKPKNSRFAVEECELALGGFELFHNLSSEGRGVALYVRTELGPSLCEAVDSEYKEYILVESKQHDGSKLLIGLVYRSPNSTPENTEKLNELMRKISGQGASHLMVMGDFNFPEIDWSREDWSDKWLLKFHPEKCSVIKLGVQKSEGKYFMRKGQEQQLELRESGVERDLGVMMDYGLVFKEHVAYCTAKANKCPLELGDAVLQKKEFVQLFLNFLRIQANSHVLPNTPTGGQQCQNPSTPSFGITAVKYVSPHKATGIYPTNRNTRSGAGGKLDFGGTPSRSRGFHSSRAKAGVVPSDGLSPCHTDEFVQRGVSNSSITPAPRDGELTKLDISDSSSFPSLGRPSNGAQASPRVVNKLDRHKKKRIKPTRVKVPTEDVGNGGNCNTGVKTTEGATPMLEEKALAVEIKLGKACGLQEERMMLKRLKDEMKRTKHVDTNIVGEPSCIGEEARGSQVPSGDQAPGERCCDESRVVPKTADSKCVTALSEYTQGASDPSSRQCILLTVKTWLDDGQVEPQYKSGLPDLLYSAHNCVYFAISVLLRSRHLIKLLDRSILRLLAENSRVQLFCPSLQEDLNKLAHSLPTHLSPKQTPRSPMKGVPFQIEIDNRSSFPDNTTFHVFKKQRDIFYELLREWECEHESPDWSFSYCLGDAIRSLLQLGPDPCNTAHLARLFVAQLLCACESGQKELKQPDDGDVLSALKRRQPEKFERLQERLVTPSSTTSSVNPAPSFPGVQQFFKDFIMEGASPSFSALLEEHLIAKISDLLCLTSNRRESPSSSQSSLLLRQVGVLGKFLGLLWFAPYCSPLTLPQLALAHQVTLRSKVHLRLPLCSVLRSCARQGCLVAAVLLCVQLLSVSDVAALHTTHLQTAVFALMHVYKLALCACTCKEIILESQEKSTKPSRELTENQCSVLERRHGRRSLYSSDIAIIAEDESDVSLGKETTKLERQSEIIGEVSLFLRLLLGWLFDLPVFPDGLFYAELPNTSIDIKQEEDCYPVYGDADATSSINTRVNSVTEPPRCFVTPLKCRTRDNVTAVTSPDVTMTLTDTPHRGEELVEGVCPPSPPPAPHRFDEHIRVDSHLLKEWCPQLAPLQGMLRNALDGSGDRASHGSVRKIAPLSALPHRRQPDSPSATTDGSASEGKKPSNKQDLSQHSLQLQDRFDSEFGLHESSALEPEISIQDCAKFSSTDEVEAVAKRELLQALTSLRGQVAQQCVQHLQQQLHQQQQLLRMLLPSDISDKAVAVCCGVVVRSCSERVTAWLRNDLVPTTPPSLFSPVTRTTLRRVLTKLDLNVTPNWSLTSFLEAATCEIASPAMGVVTVPAFDVSQTVATITANVNSIDGTNECVADKSQSPVLSNSNFIISHEENAAKSSNRQNRFLKDVDFNSSGLLDYTLDLANISATNVFAEDKAAFAHVSCGKEMHDKDAPVPSLLKIEMKALAKALLNSLTIPGLPQFKSYLRQPYSTTTSCQESAVDLPVRTHNGVLRELSNVAPPLPVTAEQLRVLAVALRDCVTRRADITSPLLRGFKTLSVDIITTACAAYPDLVTPSVLDDYIALWGPDAPLESPPSLPTTVLAPRVLHLIELRSRSGEVCSSKGLQQLLHACVDASLLQREMLHDKAVALLQHSWLPVVLQELSSLVQSLCDAQDDDAVVSFLPWLCQEMENLSDPE</sequence>
<evidence type="ECO:0008006" key="3">
    <source>
        <dbReference type="Google" id="ProtNLM"/>
    </source>
</evidence>
<name>A0A6A0GTS1_HYAAZ</name>
<evidence type="ECO:0000256" key="1">
    <source>
        <dbReference type="SAM" id="MobiDB-lite"/>
    </source>
</evidence>
<reference evidence="2" key="3">
    <citation type="submission" date="2019-06" db="EMBL/GenBank/DDBJ databases">
        <authorList>
            <person name="Poynton C."/>
            <person name="Hasenbein S."/>
            <person name="Benoit J.B."/>
            <person name="Sepulveda M.S."/>
            <person name="Poelchau M.F."/>
            <person name="Murali S.C."/>
            <person name="Chen S."/>
            <person name="Glastad K.M."/>
            <person name="Werren J.H."/>
            <person name="Vineis J.H."/>
            <person name="Bowen J.L."/>
            <person name="Friedrich M."/>
            <person name="Jones J."/>
            <person name="Robertson H.M."/>
            <person name="Feyereisen R."/>
            <person name="Mechler-Hickson A."/>
            <person name="Mathers N."/>
            <person name="Lee C.E."/>
            <person name="Colbourne J.K."/>
            <person name="Biales A."/>
            <person name="Johnston J.S."/>
            <person name="Wellborn G.A."/>
            <person name="Rosendale A.J."/>
            <person name="Cridge A.G."/>
            <person name="Munoz-Torres M.C."/>
            <person name="Bain P.A."/>
            <person name="Manny A.R."/>
            <person name="Major K.M."/>
            <person name="Lambert F.N."/>
            <person name="Vulpe C.D."/>
            <person name="Tuck P."/>
            <person name="Blalock B.J."/>
            <person name="Lin Y.-Y."/>
            <person name="Smith M.E."/>
            <person name="Ochoa-Acuna H."/>
            <person name="Chen M.-J.M."/>
            <person name="Childers C.P."/>
            <person name="Qu J."/>
            <person name="Dugan S."/>
            <person name="Lee S.L."/>
            <person name="Chao H."/>
            <person name="Dinh H."/>
            <person name="Han Y."/>
            <person name="Doddapaneni H."/>
            <person name="Worley K.C."/>
            <person name="Muzny D.M."/>
            <person name="Gibbs R.A."/>
            <person name="Richards S."/>
        </authorList>
    </citation>
    <scope>NUCLEOTIDE SEQUENCE</scope>
    <source>
        <strain evidence="2">HAZT.00-mixed</strain>
        <tissue evidence="2">Whole organism</tissue>
    </source>
</reference>
<feature type="compositionally biased region" description="Polar residues" evidence="1">
    <location>
        <begin position="1143"/>
        <end position="1152"/>
    </location>
</feature>
<protein>
    <recommendedName>
        <fullName evidence="3">Codanin-1 C-terminal domain-containing protein</fullName>
    </recommendedName>
</protein>
<dbReference type="SUPFAM" id="SSF56219">
    <property type="entry name" value="DNase I-like"/>
    <property type="match status" value="1"/>
</dbReference>
<feature type="region of interest" description="Disordered" evidence="1">
    <location>
        <begin position="347"/>
        <end position="376"/>
    </location>
</feature>
<feature type="region of interest" description="Disordered" evidence="1">
    <location>
        <begin position="1116"/>
        <end position="1169"/>
    </location>
</feature>
<dbReference type="EMBL" id="JQDR03014630">
    <property type="protein sequence ID" value="KAA0187846.1"/>
    <property type="molecule type" value="Genomic_DNA"/>
</dbReference>
<dbReference type="Gene3D" id="3.60.10.10">
    <property type="entry name" value="Endonuclease/exonuclease/phosphatase"/>
    <property type="match status" value="1"/>
</dbReference>
<evidence type="ECO:0000313" key="2">
    <source>
        <dbReference type="EMBL" id="KAA0187846.1"/>
    </source>
</evidence>
<organism evidence="2">
    <name type="scientific">Hyalella azteca</name>
    <name type="common">Amphipod</name>
    <dbReference type="NCBI Taxonomy" id="294128"/>
    <lineage>
        <taxon>Eukaryota</taxon>
        <taxon>Metazoa</taxon>
        <taxon>Ecdysozoa</taxon>
        <taxon>Arthropoda</taxon>
        <taxon>Crustacea</taxon>
        <taxon>Multicrustacea</taxon>
        <taxon>Malacostraca</taxon>
        <taxon>Eumalacostraca</taxon>
        <taxon>Peracarida</taxon>
        <taxon>Amphipoda</taxon>
        <taxon>Senticaudata</taxon>
        <taxon>Talitrida</taxon>
        <taxon>Talitroidea</taxon>
        <taxon>Hyalellidae</taxon>
        <taxon>Hyalella</taxon>
    </lineage>
</organism>
<comment type="caution">
    <text evidence="2">The sequence shown here is derived from an EMBL/GenBank/DDBJ whole genome shotgun (WGS) entry which is preliminary data.</text>
</comment>
<dbReference type="PANTHER" id="PTHR28678">
    <property type="entry name" value="CODANIN-1"/>
    <property type="match status" value="1"/>
</dbReference>
<gene>
    <name evidence="2" type="ORF">HAZT_HAZT005004</name>
</gene>
<dbReference type="GO" id="GO:0005634">
    <property type="term" value="C:nucleus"/>
    <property type="evidence" value="ECO:0007669"/>
    <property type="project" value="TreeGrafter"/>
</dbReference>
<dbReference type="Proteomes" id="UP000711488">
    <property type="component" value="Unassembled WGS sequence"/>
</dbReference>
<reference evidence="2" key="2">
    <citation type="journal article" date="2018" name="Environ. Sci. Technol.">
        <title>The Toxicogenome of Hyalella azteca: A Model for Sediment Ecotoxicology and Evolutionary Toxicology.</title>
        <authorList>
            <person name="Poynton H.C."/>
            <person name="Hasenbein S."/>
            <person name="Benoit J.B."/>
            <person name="Sepulveda M.S."/>
            <person name="Poelchau M.F."/>
            <person name="Hughes D.S.T."/>
            <person name="Murali S.C."/>
            <person name="Chen S."/>
            <person name="Glastad K.M."/>
            <person name="Goodisman M.A.D."/>
            <person name="Werren J.H."/>
            <person name="Vineis J.H."/>
            <person name="Bowen J.L."/>
            <person name="Friedrich M."/>
            <person name="Jones J."/>
            <person name="Robertson H.M."/>
            <person name="Feyereisen R."/>
            <person name="Mechler-Hickson A."/>
            <person name="Mathers N."/>
            <person name="Lee C.E."/>
            <person name="Colbourne J.K."/>
            <person name="Biales A."/>
            <person name="Johnston J.S."/>
            <person name="Wellborn G.A."/>
            <person name="Rosendale A.J."/>
            <person name="Cridge A.G."/>
            <person name="Munoz-Torres M.C."/>
            <person name="Bain P.A."/>
            <person name="Manny A.R."/>
            <person name="Major K.M."/>
            <person name="Lambert F.N."/>
            <person name="Vulpe C.D."/>
            <person name="Tuck P."/>
            <person name="Blalock B.J."/>
            <person name="Lin Y.Y."/>
            <person name="Smith M.E."/>
            <person name="Ochoa-Acuna H."/>
            <person name="Chen M.M."/>
            <person name="Childers C.P."/>
            <person name="Qu J."/>
            <person name="Dugan S."/>
            <person name="Lee S.L."/>
            <person name="Chao H."/>
            <person name="Dinh H."/>
            <person name="Han Y."/>
            <person name="Doddapaneni H."/>
            <person name="Worley K.C."/>
            <person name="Muzny D.M."/>
            <person name="Gibbs R.A."/>
            <person name="Richards S."/>
        </authorList>
    </citation>
    <scope>NUCLEOTIDE SEQUENCE</scope>
    <source>
        <strain evidence="2">HAZT.00-mixed</strain>
        <tissue evidence="2">Whole organism</tissue>
    </source>
</reference>
<proteinExistence type="predicted"/>
<dbReference type="InterPro" id="IPR036691">
    <property type="entry name" value="Endo/exonu/phosph_ase_sf"/>
</dbReference>